<dbReference type="GO" id="GO:0005524">
    <property type="term" value="F:ATP binding"/>
    <property type="evidence" value="ECO:0007669"/>
    <property type="project" value="UniProtKB-KW"/>
</dbReference>
<dbReference type="AlphaFoldDB" id="A0A289G7N6"/>
<evidence type="ECO:0000259" key="1">
    <source>
        <dbReference type="Pfam" id="PF13401"/>
    </source>
</evidence>
<keyword evidence="2" id="KW-0067">ATP-binding</keyword>
<evidence type="ECO:0000313" key="3">
    <source>
        <dbReference type="Proteomes" id="UP000256923"/>
    </source>
</evidence>
<proteinExistence type="predicted"/>
<dbReference type="Gene3D" id="3.40.50.300">
    <property type="entry name" value="P-loop containing nucleotide triphosphate hydrolases"/>
    <property type="match status" value="1"/>
</dbReference>
<dbReference type="SUPFAM" id="SSF52540">
    <property type="entry name" value="P-loop containing nucleoside triphosphate hydrolases"/>
    <property type="match status" value="1"/>
</dbReference>
<reference evidence="2 3" key="1">
    <citation type="submission" date="2018-12" db="EMBL/GenBank/DDBJ databases">
        <title>Characterization and Draft Genome of Vibrio anguillarum J360 Marine Pathogen Isolated from an Outbreak in Lumpfish (Cyclopterus lumpus).</title>
        <authorList>
            <person name="Vasquez J.I."/>
            <person name="Cao T."/>
            <person name="Chakraborty S."/>
            <person name="Gnanagobal H."/>
            <person name="Wescot J."/>
            <person name="Boyce D."/>
            <person name="Santander J."/>
        </authorList>
    </citation>
    <scope>NUCLEOTIDE SEQUENCE [LARGE SCALE GENOMIC DNA]</scope>
    <source>
        <strain evidence="2 3">J360</strain>
    </source>
</reference>
<keyword evidence="2" id="KW-0547">Nucleotide-binding</keyword>
<dbReference type="EMBL" id="CP034672">
    <property type="protein sequence ID" value="AZS25307.1"/>
    <property type="molecule type" value="Genomic_DNA"/>
</dbReference>
<dbReference type="Pfam" id="PF13401">
    <property type="entry name" value="AAA_22"/>
    <property type="match status" value="1"/>
</dbReference>
<feature type="domain" description="ORC1/DEAH AAA+ ATPase" evidence="1">
    <location>
        <begin position="124"/>
        <end position="269"/>
    </location>
</feature>
<evidence type="ECO:0000313" key="2">
    <source>
        <dbReference type="EMBL" id="AZS25307.1"/>
    </source>
</evidence>
<organism evidence="2 3">
    <name type="scientific">Vibrio anguillarum</name>
    <name type="common">Listonella anguillarum</name>
    <dbReference type="NCBI Taxonomy" id="55601"/>
    <lineage>
        <taxon>Bacteria</taxon>
        <taxon>Pseudomonadati</taxon>
        <taxon>Pseudomonadota</taxon>
        <taxon>Gammaproteobacteria</taxon>
        <taxon>Vibrionales</taxon>
        <taxon>Vibrionaceae</taxon>
        <taxon>Vibrio</taxon>
    </lineage>
</organism>
<name>A0A289G7N6_VIBAN</name>
<protein>
    <submittedName>
        <fullName evidence="2">ATP-binding protein</fullName>
    </submittedName>
</protein>
<dbReference type="GO" id="GO:0016887">
    <property type="term" value="F:ATP hydrolysis activity"/>
    <property type="evidence" value="ECO:0007669"/>
    <property type="project" value="InterPro"/>
</dbReference>
<dbReference type="RefSeq" id="WP_019281922.1">
    <property type="nucleotide sequence ID" value="NZ_CP023054.1"/>
</dbReference>
<dbReference type="Proteomes" id="UP000256923">
    <property type="component" value="Chromosome 1"/>
</dbReference>
<dbReference type="InterPro" id="IPR027417">
    <property type="entry name" value="P-loop_NTPase"/>
</dbReference>
<sequence length="528" mass="60004">MNRIRTACYIDAEIQEYEGHPLINALPPINSPEQTAKLLYRYPKITDEERALPGHIKRHAMMRILDKFLYPTKAHSQLEQMISGMIRSGYLSRNIADKSYVESLNAVDRVKSVKSRRNAGNEALVSSVIGCSGAGKSTAVEAILNSYEQAILHPDYQHVQLVWLKLECPHDGSVKSLCINFFRAVDEALNTDYQETYVKPRSSAESLLGDIARVAALHSIGILVIDEIQHLDHFKSGGSDRILNFFVALTNVIKIPVLFVGTPKANQIFSPTMRSARRAAQFGSLNWGRFNRSTQPQKDDEWEKFFARLWKLQWFQSPVPLTDGIRDLFWEYTQGIAHIAVVLFYLCQVRAVIVGKELIDRKLVEKVYNEELSIVHPMINALRGGREEEILKYADLDLPLKEVLVLAEGSDEVIEDAFEQEESSLCFDKQSQLVALLQQFNIGSDLAPILAKQVMEQFPNEDLFGLVAKVKELKDPTPQIKKKKQKKESGYIPVYIDEDLRVLRDSDPDMNYEALYRSGVIIELSDYL</sequence>
<gene>
    <name evidence="2" type="ORF">DYL72_09965</name>
</gene>
<accession>A0A289G7N6</accession>
<dbReference type="InterPro" id="IPR049945">
    <property type="entry name" value="AAA_22"/>
</dbReference>